<evidence type="ECO:0000256" key="10">
    <source>
        <dbReference type="SAM" id="MobiDB-lite"/>
    </source>
</evidence>
<keyword evidence="8 9" id="KW-0472">Membrane</keyword>
<evidence type="ECO:0000256" key="1">
    <source>
        <dbReference type="ARBA" id="ARBA00004377"/>
    </source>
</evidence>
<sequence length="169" mass="17844">MRRRVPFPVPASRPTPATKCPAGPDASCENRPASGFPGARAPTRLLAARGFTMIEVLVALAIIAVALAASIRAVGTMATNASDLHRRLLAGWSADNALAQLRLTHAWPEVGEQSFDCSQGNVQLVCTQRVSTTPNPVFRRVRVSVSAPGHAGVLAQMVTVVANETSRPL</sequence>
<keyword evidence="7 9" id="KW-1133">Transmembrane helix</keyword>
<dbReference type="GO" id="GO:0005886">
    <property type="term" value="C:plasma membrane"/>
    <property type="evidence" value="ECO:0007669"/>
    <property type="project" value="UniProtKB-SubCell"/>
</dbReference>
<evidence type="ECO:0000313" key="13">
    <source>
        <dbReference type="Proteomes" id="UP000268684"/>
    </source>
</evidence>
<dbReference type="NCBIfam" id="TIGR02532">
    <property type="entry name" value="IV_pilin_GFxxxE"/>
    <property type="match status" value="1"/>
</dbReference>
<dbReference type="GO" id="GO:0015628">
    <property type="term" value="P:protein secretion by the type II secretion system"/>
    <property type="evidence" value="ECO:0007669"/>
    <property type="project" value="UniProtKB-UniRule"/>
</dbReference>
<keyword evidence="6 9" id="KW-0812">Transmembrane</keyword>
<dbReference type="InterPro" id="IPR012902">
    <property type="entry name" value="N_methyl_site"/>
</dbReference>
<evidence type="ECO:0000259" key="11">
    <source>
        <dbReference type="Pfam" id="PF02501"/>
    </source>
</evidence>
<evidence type="ECO:0000256" key="3">
    <source>
        <dbReference type="ARBA" id="ARBA00022475"/>
    </source>
</evidence>
<name>A0AAJ5N616_9BURK</name>
<comment type="subunit">
    <text evidence="9">Type II secretion is composed of four main components: the outer membrane complex, the inner membrane complex, the cytoplasmic secretion ATPase and the periplasm-spanning pseudopilus.</text>
</comment>
<dbReference type="Pfam" id="PF02501">
    <property type="entry name" value="T2SSI"/>
    <property type="match status" value="1"/>
</dbReference>
<comment type="function">
    <text evidence="9">Component of the type II secretion system required for the energy-dependent secretion of extracellular factors such as proteases and toxins from the periplasm.</text>
</comment>
<protein>
    <recommendedName>
        <fullName evidence="9">Type II secretion system protein I</fullName>
        <shortName evidence="9">T2SS minor pseudopilin I</shortName>
    </recommendedName>
</protein>
<evidence type="ECO:0000256" key="5">
    <source>
        <dbReference type="ARBA" id="ARBA00022519"/>
    </source>
</evidence>
<keyword evidence="5 9" id="KW-0997">Cell inner membrane</keyword>
<dbReference type="NCBIfam" id="TIGR01707">
    <property type="entry name" value="gspI"/>
    <property type="match status" value="1"/>
</dbReference>
<dbReference type="GO" id="GO:0015627">
    <property type="term" value="C:type II protein secretion system complex"/>
    <property type="evidence" value="ECO:0007669"/>
    <property type="project" value="UniProtKB-UniRule"/>
</dbReference>
<evidence type="ECO:0000256" key="4">
    <source>
        <dbReference type="ARBA" id="ARBA00022481"/>
    </source>
</evidence>
<dbReference type="InterPro" id="IPR045584">
    <property type="entry name" value="Pilin-like"/>
</dbReference>
<evidence type="ECO:0000256" key="2">
    <source>
        <dbReference type="ARBA" id="ARBA00008358"/>
    </source>
</evidence>
<comment type="similarity">
    <text evidence="2 9">Belongs to the GSP I family.</text>
</comment>
<dbReference type="Proteomes" id="UP000268684">
    <property type="component" value="Chromosome I"/>
</dbReference>
<dbReference type="SUPFAM" id="SSF54523">
    <property type="entry name" value="Pili subunits"/>
    <property type="match status" value="1"/>
</dbReference>
<keyword evidence="3" id="KW-1003">Cell membrane</keyword>
<dbReference type="AlphaFoldDB" id="A0AAJ5N616"/>
<organism evidence="12 13">
    <name type="scientific">Burkholderia stabilis</name>
    <dbReference type="NCBI Taxonomy" id="95485"/>
    <lineage>
        <taxon>Bacteria</taxon>
        <taxon>Pseudomonadati</taxon>
        <taxon>Pseudomonadota</taxon>
        <taxon>Betaproteobacteria</taxon>
        <taxon>Burkholderiales</taxon>
        <taxon>Burkholderiaceae</taxon>
        <taxon>Burkholderia</taxon>
        <taxon>Burkholderia cepacia complex</taxon>
    </lineage>
</organism>
<evidence type="ECO:0000256" key="7">
    <source>
        <dbReference type="ARBA" id="ARBA00022989"/>
    </source>
</evidence>
<accession>A0AAJ5N616</accession>
<keyword evidence="13" id="KW-1185">Reference proteome</keyword>
<comment type="subcellular location">
    <subcellularLocation>
        <location evidence="1 9">Cell inner membrane</location>
        <topology evidence="1 9">Single-pass membrane protein</topology>
    </subcellularLocation>
</comment>
<feature type="region of interest" description="Disordered" evidence="10">
    <location>
        <begin position="1"/>
        <end position="35"/>
    </location>
</feature>
<dbReference type="Gene3D" id="3.30.1300.30">
    <property type="entry name" value="GSPII I/J protein-like"/>
    <property type="match status" value="1"/>
</dbReference>
<evidence type="ECO:0000256" key="8">
    <source>
        <dbReference type="ARBA" id="ARBA00023136"/>
    </source>
</evidence>
<evidence type="ECO:0000313" key="12">
    <source>
        <dbReference type="EMBL" id="VBB12251.1"/>
    </source>
</evidence>
<comment type="PTM">
    <text evidence="9">Cleaved by prepilin peptidase.</text>
</comment>
<keyword evidence="4 9" id="KW-0488">Methylation</keyword>
<proteinExistence type="inferred from homology"/>
<dbReference type="InterPro" id="IPR010052">
    <property type="entry name" value="T2SS_protein-GspI"/>
</dbReference>
<evidence type="ECO:0000256" key="6">
    <source>
        <dbReference type="ARBA" id="ARBA00022692"/>
    </source>
</evidence>
<feature type="domain" description="Type II secretion system protein GspI C-terminal" evidence="11">
    <location>
        <begin position="84"/>
        <end position="161"/>
    </location>
</feature>
<dbReference type="PANTHER" id="PTHR38779">
    <property type="entry name" value="TYPE II SECRETION SYSTEM PROTEIN I-RELATED"/>
    <property type="match status" value="1"/>
</dbReference>
<reference evidence="12 13" key="1">
    <citation type="submission" date="2017-11" db="EMBL/GenBank/DDBJ databases">
        <authorList>
            <person name="Seth-Smith MB H."/>
        </authorList>
    </citation>
    <scope>NUCLEOTIDE SEQUENCE [LARGE SCALE GENOMIC DNA]</scope>
    <source>
        <strain evidence="12">E</strain>
    </source>
</reference>
<gene>
    <name evidence="12" type="ORF">BSTAB16_2410</name>
</gene>
<evidence type="ECO:0000256" key="9">
    <source>
        <dbReference type="RuleBase" id="RU368030"/>
    </source>
</evidence>
<dbReference type="InterPro" id="IPR003413">
    <property type="entry name" value="T2SS_GspI_C"/>
</dbReference>
<dbReference type="Pfam" id="PF07963">
    <property type="entry name" value="N_methyl"/>
    <property type="match status" value="1"/>
</dbReference>
<feature type="transmembrane region" description="Helical" evidence="9">
    <location>
        <begin position="50"/>
        <end position="71"/>
    </location>
</feature>
<dbReference type="EMBL" id="LR025742">
    <property type="protein sequence ID" value="VBB12251.1"/>
    <property type="molecule type" value="Genomic_DNA"/>
</dbReference>
<dbReference type="PANTHER" id="PTHR38779:SF2">
    <property type="entry name" value="TYPE II SECRETION SYSTEM PROTEIN I-RELATED"/>
    <property type="match status" value="1"/>
</dbReference>